<protein>
    <submittedName>
        <fullName evidence="2">Uncharacterized protein</fullName>
    </submittedName>
</protein>
<feature type="transmembrane region" description="Helical" evidence="1">
    <location>
        <begin position="58"/>
        <end position="79"/>
    </location>
</feature>
<keyword evidence="3" id="KW-1185">Reference proteome</keyword>
<evidence type="ECO:0000256" key="1">
    <source>
        <dbReference type="SAM" id="Phobius"/>
    </source>
</evidence>
<reference evidence="2" key="1">
    <citation type="submission" date="2022-07" db="EMBL/GenBank/DDBJ databases">
        <title>Chromosome-level genome of Muraenolepis orangiensis.</title>
        <authorList>
            <person name="Kim J."/>
        </authorList>
    </citation>
    <scope>NUCLEOTIDE SEQUENCE</scope>
    <source>
        <strain evidence="2">KU_S4_2022</strain>
        <tissue evidence="2">Muscle</tissue>
    </source>
</reference>
<dbReference type="Proteomes" id="UP001148018">
    <property type="component" value="Unassembled WGS sequence"/>
</dbReference>
<keyword evidence="1" id="KW-0472">Membrane</keyword>
<keyword evidence="1" id="KW-1133">Transmembrane helix</keyword>
<gene>
    <name evidence="2" type="ORF">NHX12_021060</name>
</gene>
<proteinExistence type="predicted"/>
<dbReference type="PANTHER" id="PTHR33802">
    <property type="entry name" value="SI:CH211-161H7.5-RELATED"/>
    <property type="match status" value="1"/>
</dbReference>
<sequence length="265" mass="30275">MGVPTVGRPVLMFLGLISFSAAFALNILAGLGASSGVFKQSTEDVTLKYLTPLTPASWSLFVWDFIYVWLFFMFLYFLAGLCRRGVYEWMYTSPAVLPYGFHVSLLDLPVPPRGLKVYGGWLHTHHPADLWAIRLLVQNGVELYAAWSSISTLMSVSIYLEHYTPTSRCDCATFSLMVLLMELLAWFLLENFYLDEHVRYVLTGYPVVILWLSGSIRVILLTACVMFLVRVPLVTWRHLRRPLYSDPFMVRSPGEIALTQRRVFL</sequence>
<evidence type="ECO:0000313" key="3">
    <source>
        <dbReference type="Proteomes" id="UP001148018"/>
    </source>
</evidence>
<dbReference type="AlphaFoldDB" id="A0A9Q0EPS3"/>
<comment type="caution">
    <text evidence="2">The sequence shown here is derived from an EMBL/GenBank/DDBJ whole genome shotgun (WGS) entry which is preliminary data.</text>
</comment>
<feature type="transmembrane region" description="Helical" evidence="1">
    <location>
        <begin position="172"/>
        <end position="189"/>
    </location>
</feature>
<dbReference type="EMBL" id="JANIIK010000037">
    <property type="protein sequence ID" value="KAJ3611044.1"/>
    <property type="molecule type" value="Genomic_DNA"/>
</dbReference>
<keyword evidence="1" id="KW-0812">Transmembrane</keyword>
<accession>A0A9Q0EPS3</accession>
<organism evidence="2 3">
    <name type="scientific">Muraenolepis orangiensis</name>
    <name type="common">Patagonian moray cod</name>
    <dbReference type="NCBI Taxonomy" id="630683"/>
    <lineage>
        <taxon>Eukaryota</taxon>
        <taxon>Metazoa</taxon>
        <taxon>Chordata</taxon>
        <taxon>Craniata</taxon>
        <taxon>Vertebrata</taxon>
        <taxon>Euteleostomi</taxon>
        <taxon>Actinopterygii</taxon>
        <taxon>Neopterygii</taxon>
        <taxon>Teleostei</taxon>
        <taxon>Neoteleostei</taxon>
        <taxon>Acanthomorphata</taxon>
        <taxon>Zeiogadaria</taxon>
        <taxon>Gadariae</taxon>
        <taxon>Gadiformes</taxon>
        <taxon>Muraenolepidoidei</taxon>
        <taxon>Muraenolepididae</taxon>
        <taxon>Muraenolepis</taxon>
    </lineage>
</organism>
<feature type="transmembrane region" description="Helical" evidence="1">
    <location>
        <begin position="12"/>
        <end position="38"/>
    </location>
</feature>
<name>A0A9Q0EPS3_9TELE</name>
<dbReference type="PANTHER" id="PTHR33802:SF4">
    <property type="entry name" value="SI:DKEY-29D8.3"/>
    <property type="match status" value="1"/>
</dbReference>
<evidence type="ECO:0000313" key="2">
    <source>
        <dbReference type="EMBL" id="KAJ3611044.1"/>
    </source>
</evidence>
<feature type="transmembrane region" description="Helical" evidence="1">
    <location>
        <begin position="209"/>
        <end position="231"/>
    </location>
</feature>
<dbReference type="OrthoDB" id="5586934at2759"/>